<keyword evidence="1" id="KW-1133">Transmembrane helix</keyword>
<dbReference type="Gene3D" id="2.40.50.100">
    <property type="match status" value="1"/>
</dbReference>
<feature type="domain" description="Multidrug resistance protein MdtA-like barrel-sandwich hybrid" evidence="2">
    <location>
        <begin position="76"/>
        <end position="257"/>
    </location>
</feature>
<keyword evidence="1" id="KW-0812">Transmembrane</keyword>
<dbReference type="GO" id="GO:0015562">
    <property type="term" value="F:efflux transmembrane transporter activity"/>
    <property type="evidence" value="ECO:0007669"/>
    <property type="project" value="TreeGrafter"/>
</dbReference>
<protein>
    <submittedName>
        <fullName evidence="3">HlyD family secretion protein</fullName>
    </submittedName>
</protein>
<accession>A0A1G8YUU1</accession>
<dbReference type="SUPFAM" id="SSF111369">
    <property type="entry name" value="HlyD-like secretion proteins"/>
    <property type="match status" value="1"/>
</dbReference>
<reference evidence="3 4" key="1">
    <citation type="submission" date="2016-10" db="EMBL/GenBank/DDBJ databases">
        <authorList>
            <person name="de Groot N.N."/>
        </authorList>
    </citation>
    <scope>NUCLEOTIDE SEQUENCE [LARGE SCALE GENOMIC DNA]</scope>
    <source>
        <strain evidence="3 4">DSM 25294</strain>
    </source>
</reference>
<feature type="transmembrane region" description="Helical" evidence="1">
    <location>
        <begin position="7"/>
        <end position="28"/>
    </location>
</feature>
<keyword evidence="1" id="KW-0472">Membrane</keyword>
<evidence type="ECO:0000313" key="4">
    <source>
        <dbReference type="Proteomes" id="UP000199382"/>
    </source>
</evidence>
<dbReference type="Gene3D" id="2.40.30.170">
    <property type="match status" value="1"/>
</dbReference>
<gene>
    <name evidence="3" type="ORF">SAMN04488026_103027</name>
</gene>
<proteinExistence type="predicted"/>
<dbReference type="PANTHER" id="PTHR30469:SF15">
    <property type="entry name" value="HLYD FAMILY OF SECRETION PROTEINS"/>
    <property type="match status" value="1"/>
</dbReference>
<dbReference type="PANTHER" id="PTHR30469">
    <property type="entry name" value="MULTIDRUG RESISTANCE PROTEIN MDTA"/>
    <property type="match status" value="1"/>
</dbReference>
<name>A0A1G8YUU1_9RHOB</name>
<dbReference type="AlphaFoldDB" id="A0A1G8YUU1"/>
<dbReference type="Pfam" id="PF25917">
    <property type="entry name" value="BSH_RND"/>
    <property type="match status" value="1"/>
</dbReference>
<evidence type="ECO:0000259" key="2">
    <source>
        <dbReference type="Pfam" id="PF25917"/>
    </source>
</evidence>
<keyword evidence="4" id="KW-1185">Reference proteome</keyword>
<sequence>MGTLARAGFGLAIGGVSLALLFSAAGILNEAWQDRVGAASKTKQPRERAYSVTVATLQPETVSPIITAYGHLESGRTLELRAAVGGKLVSLSENFRDGGVVEAGDVLFAIDPARLETAVALAETDVAEAEAASALELARLEAEASREQLDLRQQAATRQQGLHERGVATEADLEAATLARAAANQTLLNRQRVVAGDEARLAQAEITLRRKSIALDEARRDLAEAVHRAPFAGVVSDVTAIEGRLVSANEQLGALIDTGELEVAFRVTNNQHARLLNDQGQLRKADVEVLVPRGRSTTVLPAKLDRAGAERDEGQIGRLVYARLVDPDPNFVQQGDFVTLRIPERPLEGVARIPATAVTTDGRILLIGESNRLEDHQAQLLRHQGDTVIVGGVPFGRQFVTIRALQLGPGIMVTPVEPKPEGAAAASAPPPAPEPDMIALDDARRAAIVAFIEASDQMKPEKREQWLAELAQPEVPRATVEKFEAKIAESQ</sequence>
<dbReference type="STRING" id="571298.SAMN04488026_103027"/>
<dbReference type="Gene3D" id="1.10.287.470">
    <property type="entry name" value="Helix hairpin bin"/>
    <property type="match status" value="1"/>
</dbReference>
<evidence type="ECO:0000256" key="1">
    <source>
        <dbReference type="SAM" id="Phobius"/>
    </source>
</evidence>
<dbReference type="RefSeq" id="WP_093157571.1">
    <property type="nucleotide sequence ID" value="NZ_FNEK01000030.1"/>
</dbReference>
<dbReference type="EMBL" id="FNEK01000030">
    <property type="protein sequence ID" value="SDK06632.1"/>
    <property type="molecule type" value="Genomic_DNA"/>
</dbReference>
<dbReference type="Proteomes" id="UP000199382">
    <property type="component" value="Unassembled WGS sequence"/>
</dbReference>
<dbReference type="GO" id="GO:1990281">
    <property type="term" value="C:efflux pump complex"/>
    <property type="evidence" value="ECO:0007669"/>
    <property type="project" value="TreeGrafter"/>
</dbReference>
<dbReference type="InterPro" id="IPR058625">
    <property type="entry name" value="MdtA-like_BSH"/>
</dbReference>
<organism evidence="3 4">
    <name type="scientific">Aliiruegeria lutimaris</name>
    <dbReference type="NCBI Taxonomy" id="571298"/>
    <lineage>
        <taxon>Bacteria</taxon>
        <taxon>Pseudomonadati</taxon>
        <taxon>Pseudomonadota</taxon>
        <taxon>Alphaproteobacteria</taxon>
        <taxon>Rhodobacterales</taxon>
        <taxon>Roseobacteraceae</taxon>
        <taxon>Aliiruegeria</taxon>
    </lineage>
</organism>
<dbReference type="OrthoDB" id="7626141at2"/>
<evidence type="ECO:0000313" key="3">
    <source>
        <dbReference type="EMBL" id="SDK06632.1"/>
    </source>
</evidence>